<accession>A0A834GEC1</accession>
<dbReference type="InterPro" id="IPR011989">
    <property type="entry name" value="ARM-like"/>
</dbReference>
<keyword evidence="15" id="KW-1185">Reference proteome</keyword>
<evidence type="ECO:0000256" key="4">
    <source>
        <dbReference type="ARBA" id="ARBA00022448"/>
    </source>
</evidence>
<dbReference type="Pfam" id="PF24080">
    <property type="entry name" value="AP3B1_C_2"/>
    <property type="match status" value="1"/>
</dbReference>
<dbReference type="InterPro" id="IPR016024">
    <property type="entry name" value="ARM-type_fold"/>
</dbReference>
<dbReference type="PANTHER" id="PTHR11134">
    <property type="entry name" value="ADAPTOR COMPLEX SUBUNIT BETA FAMILY MEMBER"/>
    <property type="match status" value="1"/>
</dbReference>
<comment type="function">
    <text evidence="10">Subunit of non-clathrin- and clathrin-associated adaptor protein complex 3 (AP-3) that plays a role in protein sorting in the late-Golgi/trans-Golgi network (TGN) and/or endosomes. The AP complexes mediate both the recruitment of clathrin to membranes and the recognition of sorting signals within the cytosolic tails of transmembrane cargo molecules. AP-3 appears to be involved in the sorting of a subset of transmembrane proteins targeted to lysosomes and lysosome-related organelles. In concert with the BLOC-1 complex, AP-3 is required to target cargos into vesicles assembled at cell bodies for delivery into neurites and nerve terminals.</text>
</comment>
<name>A0A834GEC1_RHOSS</name>
<organism evidence="14 15">
    <name type="scientific">Rhododendron simsii</name>
    <name type="common">Sims's rhododendron</name>
    <dbReference type="NCBI Taxonomy" id="118357"/>
    <lineage>
        <taxon>Eukaryota</taxon>
        <taxon>Viridiplantae</taxon>
        <taxon>Streptophyta</taxon>
        <taxon>Embryophyta</taxon>
        <taxon>Tracheophyta</taxon>
        <taxon>Spermatophyta</taxon>
        <taxon>Magnoliopsida</taxon>
        <taxon>eudicotyledons</taxon>
        <taxon>Gunneridae</taxon>
        <taxon>Pentapetalae</taxon>
        <taxon>asterids</taxon>
        <taxon>Ericales</taxon>
        <taxon>Ericaceae</taxon>
        <taxon>Ericoideae</taxon>
        <taxon>Rhodoreae</taxon>
        <taxon>Rhododendron</taxon>
    </lineage>
</organism>
<keyword evidence="7" id="KW-0333">Golgi apparatus</keyword>
<protein>
    <recommendedName>
        <fullName evidence="11">AP-3 complex subunit beta</fullName>
    </recommendedName>
</protein>
<evidence type="ECO:0000259" key="13">
    <source>
        <dbReference type="SMART" id="SM01355"/>
    </source>
</evidence>
<evidence type="ECO:0000313" key="15">
    <source>
        <dbReference type="Proteomes" id="UP000626092"/>
    </source>
</evidence>
<feature type="compositionally biased region" description="Low complexity" evidence="12">
    <location>
        <begin position="754"/>
        <end position="784"/>
    </location>
</feature>
<dbReference type="GO" id="GO:0012505">
    <property type="term" value="C:endomembrane system"/>
    <property type="evidence" value="ECO:0007669"/>
    <property type="project" value="UniProtKB-SubCell"/>
</dbReference>
<evidence type="ECO:0000256" key="3">
    <source>
        <dbReference type="ARBA" id="ARBA00006613"/>
    </source>
</evidence>
<evidence type="ECO:0000256" key="6">
    <source>
        <dbReference type="ARBA" id="ARBA00022927"/>
    </source>
</evidence>
<reference evidence="14" key="1">
    <citation type="submission" date="2019-11" db="EMBL/GenBank/DDBJ databases">
        <authorList>
            <person name="Liu Y."/>
            <person name="Hou J."/>
            <person name="Li T.-Q."/>
            <person name="Guan C.-H."/>
            <person name="Wu X."/>
            <person name="Wu H.-Z."/>
            <person name="Ling F."/>
            <person name="Zhang R."/>
            <person name="Shi X.-G."/>
            <person name="Ren J.-P."/>
            <person name="Chen E.-F."/>
            <person name="Sun J.-M."/>
        </authorList>
    </citation>
    <scope>NUCLEOTIDE SEQUENCE</scope>
    <source>
        <strain evidence="14">Adult_tree_wgs_1</strain>
        <tissue evidence="14">Leaves</tissue>
    </source>
</reference>
<dbReference type="Proteomes" id="UP000626092">
    <property type="component" value="Unassembled WGS sequence"/>
</dbReference>
<evidence type="ECO:0000313" key="14">
    <source>
        <dbReference type="EMBL" id="KAF7132784.1"/>
    </source>
</evidence>
<dbReference type="PIRSF" id="PIRSF037096">
    <property type="entry name" value="AP3_complex_beta"/>
    <property type="match status" value="1"/>
</dbReference>
<dbReference type="SMART" id="SM01355">
    <property type="entry name" value="AP3B1_C"/>
    <property type="match status" value="1"/>
</dbReference>
<dbReference type="EMBL" id="WJXA01000009">
    <property type="protein sequence ID" value="KAF7132784.1"/>
    <property type="molecule type" value="Genomic_DNA"/>
</dbReference>
<evidence type="ECO:0000256" key="9">
    <source>
        <dbReference type="ARBA" id="ARBA00023329"/>
    </source>
</evidence>
<feature type="domain" description="AP-3 complex subunit beta C-terminal" evidence="13">
    <location>
        <begin position="835"/>
        <end position="983"/>
    </location>
</feature>
<dbReference type="InterPro" id="IPR026740">
    <property type="entry name" value="AP3_beta"/>
</dbReference>
<keyword evidence="5" id="KW-0597">Phosphoprotein</keyword>
<dbReference type="SUPFAM" id="SSF48371">
    <property type="entry name" value="ARM repeat"/>
    <property type="match status" value="1"/>
</dbReference>
<dbReference type="AlphaFoldDB" id="A0A834GEC1"/>
<proteinExistence type="inferred from homology"/>
<keyword evidence="6 11" id="KW-0653">Protein transport</keyword>
<dbReference type="GO" id="GO:0006886">
    <property type="term" value="P:intracellular protein transport"/>
    <property type="evidence" value="ECO:0007669"/>
    <property type="project" value="InterPro"/>
</dbReference>
<dbReference type="GO" id="GO:0030123">
    <property type="term" value="C:AP-3 adaptor complex"/>
    <property type="evidence" value="ECO:0007669"/>
    <property type="project" value="UniProtKB-UniRule"/>
</dbReference>
<evidence type="ECO:0000256" key="1">
    <source>
        <dbReference type="ARBA" id="ARBA00004145"/>
    </source>
</evidence>
<dbReference type="InterPro" id="IPR026739">
    <property type="entry name" value="AP_beta"/>
</dbReference>
<evidence type="ECO:0000256" key="10">
    <source>
        <dbReference type="ARBA" id="ARBA00023570"/>
    </source>
</evidence>
<dbReference type="Gene3D" id="1.25.10.10">
    <property type="entry name" value="Leucine-rich Repeat Variant"/>
    <property type="match status" value="1"/>
</dbReference>
<keyword evidence="8 11" id="KW-0472">Membrane</keyword>
<keyword evidence="4 11" id="KW-0813">Transport</keyword>
<comment type="caution">
    <text evidence="14">The sequence shown here is derived from an EMBL/GenBank/DDBJ whole genome shotgun (WGS) entry which is preliminary data.</text>
</comment>
<sequence length="1154" mass="126400">MFTQFGATAETLSKASSIVFRIGTDAHLYDDPEDVSIAPLLDSKFDSEKCEALKRLLALIAQGFDVPNFFPQVVKNVASQSLEVKKLVYLYLLHYAEKRPNEALLSINCFQKDLGDPNPLVRAWALRAMAGIRLHVIAPLVLVAVTKCAKDPSVYVRKCAANALPKLHDLRMEENTTTIEEIHAQFSVKAISPVQTRANSEIVGILLNDNSPGVVGAAAAAFASVCPNNLSLIGRNYRKLCETLPDVEDWGQVVLIGILLRYVIARHGLVKESIMVSSCATESSHSENGGSGADFRINETIDNKGFGVYESEFAEIVSRSYLEGPEKYLARSSHAYRGSSEGDFSCSTSAKSNDDVNILLRCTSPLLWSHNSAVVLGAAGVHWIMSPRDDVKRIVKPLLFVLRSSYASKYVVLCNIQVFAKAMPRIFAPYFEDFFICSSDPYQIKALKLEILSSIATDSSISVILREFQDYIRDPDRMFAADTIATIGLCARRLPNVANMCLEGLLSLTSHEYLISDMGSADGEAGILVQALISIKSIINLDPLCHEKVIIQLVRSLELIKVPAARALIVWMVGEYNSIGEIIPKMLPTVLKYLAWCFTTESLEAKLQILNTAVKVGRMEGEEDMGIFKRILSYLLELAKCDLNYDLRDRARTLKKLLSSHTASHDLKDEGKSLSENKNTQSAVQGLFFGLQTKPSSEPINYHFYLPGSLSQIVLHAAPGYEPLPNPSSLICDELVHGPNDVQGIKAVRGPTNSDSYGVDGSDSVSESVDGESTSDYSSQCSISGSGGSGEGGSASEIDDDADPLIQISDVSVNPDWVPQKNGESGLDNFDELISKNTLESWLDEHPSSEQIHVRRSSARISIGDIGSRVKLKSHKLLDPAIGSGLSVDYTFSSEISTVSPLLVCVEVSFTNCSPESMSKLLLLDEESSKGLDSTEHALETSESESTPSKDVPILVPMEDISSLDAGQTTKRILQVRFHHHLLPLKLVLWCNGKKHPVKLRPDIGYFVKPLPMDIQLFTSKESQLPGMFEYIRSCTFTDHIMELKNEKGDSSLVKDKFLVICESLALKMLSNANLFLVSVDMPVASTLDDVSGLCLRFSGEILSNSLPCLITVSVEGKCSEPLTVSVKVNCEETVFGLNLLNRTLFLIFGMAST</sequence>
<evidence type="ECO:0000256" key="12">
    <source>
        <dbReference type="SAM" id="MobiDB-lite"/>
    </source>
</evidence>
<evidence type="ECO:0000256" key="8">
    <source>
        <dbReference type="ARBA" id="ARBA00023136"/>
    </source>
</evidence>
<keyword evidence="9" id="KW-0968">Cytoplasmic vesicle</keyword>
<comment type="similarity">
    <text evidence="3 11">Belongs to the adaptor complexes large subunit family.</text>
</comment>
<dbReference type="GO" id="GO:0016192">
    <property type="term" value="P:vesicle-mediated transport"/>
    <property type="evidence" value="ECO:0007669"/>
    <property type="project" value="InterPro"/>
</dbReference>
<evidence type="ECO:0000256" key="2">
    <source>
        <dbReference type="ARBA" id="ARBA00004555"/>
    </source>
</evidence>
<dbReference type="Pfam" id="PF14796">
    <property type="entry name" value="AP3B1_C"/>
    <property type="match status" value="1"/>
</dbReference>
<gene>
    <name evidence="14" type="ORF">RHSIM_Rhsim09G0166500</name>
</gene>
<evidence type="ECO:0000256" key="5">
    <source>
        <dbReference type="ARBA" id="ARBA00022553"/>
    </source>
</evidence>
<evidence type="ECO:0000256" key="7">
    <source>
        <dbReference type="ARBA" id="ARBA00023034"/>
    </source>
</evidence>
<dbReference type="OrthoDB" id="10254310at2759"/>
<dbReference type="InterPro" id="IPR002553">
    <property type="entry name" value="Clathrin/coatomer_adapt-like_N"/>
</dbReference>
<dbReference type="InterPro" id="IPR029390">
    <property type="entry name" value="AP3B_C"/>
</dbReference>
<evidence type="ECO:0000256" key="11">
    <source>
        <dbReference type="PIRNR" id="PIRNR037096"/>
    </source>
</evidence>
<comment type="subcellular location">
    <subcellularLocation>
        <location evidence="1">Cytoplasmic vesicle</location>
        <location evidence="1">Clathrin-coated vesicle membrane</location>
        <topology evidence="1">Peripheral membrane protein</topology>
        <orientation evidence="1">Cytoplasmic side</orientation>
    </subcellularLocation>
    <subcellularLocation>
        <location evidence="2">Golgi apparatus</location>
    </subcellularLocation>
</comment>
<feature type="region of interest" description="Disordered" evidence="12">
    <location>
        <begin position="744"/>
        <end position="800"/>
    </location>
</feature>
<dbReference type="Pfam" id="PF01602">
    <property type="entry name" value="Adaptin_N"/>
    <property type="match status" value="1"/>
</dbReference>
<dbReference type="InterPro" id="IPR056314">
    <property type="entry name" value="AP3B1/2_C"/>
</dbReference>